<organism evidence="2 3">
    <name type="scientific">Aspergillus coremiiformis</name>
    <dbReference type="NCBI Taxonomy" id="138285"/>
    <lineage>
        <taxon>Eukaryota</taxon>
        <taxon>Fungi</taxon>
        <taxon>Dikarya</taxon>
        <taxon>Ascomycota</taxon>
        <taxon>Pezizomycotina</taxon>
        <taxon>Eurotiomycetes</taxon>
        <taxon>Eurotiomycetidae</taxon>
        <taxon>Eurotiales</taxon>
        <taxon>Aspergillaceae</taxon>
        <taxon>Aspergillus</taxon>
        <taxon>Aspergillus subgen. Circumdati</taxon>
    </lineage>
</organism>
<accession>A0A5N6Z9K6</accession>
<keyword evidence="3" id="KW-1185">Reference proteome</keyword>
<evidence type="ECO:0000313" key="3">
    <source>
        <dbReference type="Proteomes" id="UP000327118"/>
    </source>
</evidence>
<protein>
    <recommendedName>
        <fullName evidence="4">Alkaline phosphatase</fullName>
    </recommendedName>
</protein>
<name>A0A5N6Z9K6_9EURO</name>
<sequence length="240" mass="25577">MKAPFVLLVSLCAHGALTAALPTGDISPDMAIVLLGDGTSKVVQKRDLASHLNGARLQAPADDFHSFRSGGFVSHQKRADPQFIIPLPDQEFLGWDIAMSSVTHANEAPATVAIAAGQSVANSVTVGASFTATVADWLQIGGHIDYQNTVTNTLTGTATMTIPQGRWGAIVSNPLTYRRRGYVFTGAPGRAQYEYFQADSFEPQSVSYETAQLNWVKGVITTCLGDGYPLKMCNGEGVLE</sequence>
<dbReference type="AlphaFoldDB" id="A0A5N6Z9K6"/>
<evidence type="ECO:0000313" key="2">
    <source>
        <dbReference type="EMBL" id="KAE8354334.1"/>
    </source>
</evidence>
<evidence type="ECO:0000256" key="1">
    <source>
        <dbReference type="SAM" id="SignalP"/>
    </source>
</evidence>
<feature type="signal peptide" evidence="1">
    <location>
        <begin position="1"/>
        <end position="20"/>
    </location>
</feature>
<gene>
    <name evidence="2" type="ORF">BDV28DRAFT_85662</name>
</gene>
<dbReference type="Proteomes" id="UP000327118">
    <property type="component" value="Unassembled WGS sequence"/>
</dbReference>
<evidence type="ECO:0008006" key="4">
    <source>
        <dbReference type="Google" id="ProtNLM"/>
    </source>
</evidence>
<feature type="chain" id="PRO_5024893566" description="Alkaline phosphatase" evidence="1">
    <location>
        <begin position="21"/>
        <end position="240"/>
    </location>
</feature>
<reference evidence="3" key="1">
    <citation type="submission" date="2019-04" db="EMBL/GenBank/DDBJ databases">
        <title>Friends and foes A comparative genomics studyof 23 Aspergillus species from section Flavi.</title>
        <authorList>
            <consortium name="DOE Joint Genome Institute"/>
            <person name="Kjaerbolling I."/>
            <person name="Vesth T."/>
            <person name="Frisvad J.C."/>
            <person name="Nybo J.L."/>
            <person name="Theobald S."/>
            <person name="Kildgaard S."/>
            <person name="Isbrandt T."/>
            <person name="Kuo A."/>
            <person name="Sato A."/>
            <person name="Lyhne E.K."/>
            <person name="Kogle M.E."/>
            <person name="Wiebenga A."/>
            <person name="Kun R.S."/>
            <person name="Lubbers R.J."/>
            <person name="Makela M.R."/>
            <person name="Barry K."/>
            <person name="Chovatia M."/>
            <person name="Clum A."/>
            <person name="Daum C."/>
            <person name="Haridas S."/>
            <person name="He G."/>
            <person name="LaButti K."/>
            <person name="Lipzen A."/>
            <person name="Mondo S."/>
            <person name="Riley R."/>
            <person name="Salamov A."/>
            <person name="Simmons B.A."/>
            <person name="Magnuson J.K."/>
            <person name="Henrissat B."/>
            <person name="Mortensen U.H."/>
            <person name="Larsen T.O."/>
            <person name="Devries R.P."/>
            <person name="Grigoriev I.V."/>
            <person name="Machida M."/>
            <person name="Baker S.E."/>
            <person name="Andersen M.R."/>
        </authorList>
    </citation>
    <scope>NUCLEOTIDE SEQUENCE [LARGE SCALE GENOMIC DNA]</scope>
    <source>
        <strain evidence="3">CBS 553.77</strain>
    </source>
</reference>
<dbReference type="EMBL" id="ML739074">
    <property type="protein sequence ID" value="KAE8354334.1"/>
    <property type="molecule type" value="Genomic_DNA"/>
</dbReference>
<proteinExistence type="predicted"/>
<dbReference type="OrthoDB" id="4831122at2759"/>
<keyword evidence="1" id="KW-0732">Signal</keyword>